<dbReference type="EMBL" id="KK915091">
    <property type="protein sequence ID" value="KDP24685.1"/>
    <property type="molecule type" value="Genomic_DNA"/>
</dbReference>
<keyword evidence="2" id="KW-1185">Reference proteome</keyword>
<organism evidence="1 2">
    <name type="scientific">Jatropha curcas</name>
    <name type="common">Barbados nut</name>
    <dbReference type="NCBI Taxonomy" id="180498"/>
    <lineage>
        <taxon>Eukaryota</taxon>
        <taxon>Viridiplantae</taxon>
        <taxon>Streptophyta</taxon>
        <taxon>Embryophyta</taxon>
        <taxon>Tracheophyta</taxon>
        <taxon>Spermatophyta</taxon>
        <taxon>Magnoliopsida</taxon>
        <taxon>eudicotyledons</taxon>
        <taxon>Gunneridae</taxon>
        <taxon>Pentapetalae</taxon>
        <taxon>rosids</taxon>
        <taxon>fabids</taxon>
        <taxon>Malpighiales</taxon>
        <taxon>Euphorbiaceae</taxon>
        <taxon>Crotonoideae</taxon>
        <taxon>Jatropheae</taxon>
        <taxon>Jatropha</taxon>
    </lineage>
</organism>
<protein>
    <submittedName>
        <fullName evidence="1">Uncharacterized protein</fullName>
    </submittedName>
</protein>
<name>A0A067JXG1_JATCU</name>
<dbReference type="Proteomes" id="UP000027138">
    <property type="component" value="Unassembled WGS sequence"/>
</dbReference>
<proteinExistence type="predicted"/>
<sequence length="174" mass="20359">MTKEILAVPRLDIDLGLMILPVFGFLAYEIPTYDFEANVVPLRSLVDRALSMDRTSPYWDPLVCFCILSQYLLLRGITAMAAFAETFIWLGDHAWDSSSVLGPMWSLLLPLLWAFEKLQVIDPPSDHLMFDYRPRVYFRSHCRLTRDTVNEWTTIFQDLTAEGVRWTCPWWYIE</sequence>
<dbReference type="AlphaFoldDB" id="A0A067JXG1"/>
<reference evidence="1 2" key="1">
    <citation type="journal article" date="2014" name="PLoS ONE">
        <title>Global Analysis of Gene Expression Profiles in Physic Nut (Jatropha curcas L.) Seedlings Exposed to Salt Stress.</title>
        <authorList>
            <person name="Zhang L."/>
            <person name="Zhang C."/>
            <person name="Wu P."/>
            <person name="Chen Y."/>
            <person name="Li M."/>
            <person name="Jiang H."/>
            <person name="Wu G."/>
        </authorList>
    </citation>
    <scope>NUCLEOTIDE SEQUENCE [LARGE SCALE GENOMIC DNA]</scope>
    <source>
        <strain evidence="2">cv. GZQX0401</strain>
        <tissue evidence="1">Young leaves</tissue>
    </source>
</reference>
<evidence type="ECO:0000313" key="2">
    <source>
        <dbReference type="Proteomes" id="UP000027138"/>
    </source>
</evidence>
<gene>
    <name evidence="1" type="ORF">JCGZ_26506</name>
</gene>
<accession>A0A067JXG1</accession>
<evidence type="ECO:0000313" key="1">
    <source>
        <dbReference type="EMBL" id="KDP24685.1"/>
    </source>
</evidence>